<evidence type="ECO:0000313" key="2">
    <source>
        <dbReference type="EMBL" id="KAK3233634.1"/>
    </source>
</evidence>
<accession>A0AAE0EMP8</accession>
<dbReference type="EMBL" id="LGRX02035659">
    <property type="protein sequence ID" value="KAK3233634.1"/>
    <property type="molecule type" value="Genomic_DNA"/>
</dbReference>
<dbReference type="AlphaFoldDB" id="A0AAE0EMP8"/>
<reference evidence="2 3" key="1">
    <citation type="journal article" date="2015" name="Genome Biol. Evol.">
        <title>Comparative Genomics of a Bacterivorous Green Alga Reveals Evolutionary Causalities and Consequences of Phago-Mixotrophic Mode of Nutrition.</title>
        <authorList>
            <person name="Burns J.A."/>
            <person name="Paasch A."/>
            <person name="Narechania A."/>
            <person name="Kim E."/>
        </authorList>
    </citation>
    <scope>NUCLEOTIDE SEQUENCE [LARGE SCALE GENOMIC DNA]</scope>
    <source>
        <strain evidence="2 3">PLY_AMNH</strain>
    </source>
</reference>
<organism evidence="2 3">
    <name type="scientific">Cymbomonas tetramitiformis</name>
    <dbReference type="NCBI Taxonomy" id="36881"/>
    <lineage>
        <taxon>Eukaryota</taxon>
        <taxon>Viridiplantae</taxon>
        <taxon>Chlorophyta</taxon>
        <taxon>Pyramimonadophyceae</taxon>
        <taxon>Pyramimonadales</taxon>
        <taxon>Pyramimonadaceae</taxon>
        <taxon>Cymbomonas</taxon>
    </lineage>
</organism>
<keyword evidence="3" id="KW-1185">Reference proteome</keyword>
<name>A0AAE0EMP8_9CHLO</name>
<feature type="compositionally biased region" description="Basic and acidic residues" evidence="1">
    <location>
        <begin position="425"/>
        <end position="434"/>
    </location>
</feature>
<feature type="region of interest" description="Disordered" evidence="1">
    <location>
        <begin position="423"/>
        <end position="445"/>
    </location>
</feature>
<gene>
    <name evidence="2" type="ORF">CYMTET_56086</name>
</gene>
<protein>
    <submittedName>
        <fullName evidence="2">Uncharacterized protein</fullName>
    </submittedName>
</protein>
<comment type="caution">
    <text evidence="2">The sequence shown here is derived from an EMBL/GenBank/DDBJ whole genome shotgun (WGS) entry which is preliminary data.</text>
</comment>
<proteinExistence type="predicted"/>
<sequence length="445" mass="48348">MQLVDLPVCVEHGGPARGRVVAQRTHPTTGHTVVDFKLDPGVAANALRRLAATGRLRDLSLCHHLIPKDEEDADIERWRKVPVEISLCMRGGRPGTHIYKVPVTASASDYIYATEKLRTATKRIGRERMTTATGATGATGAIGAIGAEDSTAVLPAEFAETNIAAKVDGKAAAETVIADDAVGSVGELISAANGAGAVRAFVEMLPDKYRKDFGEIATYFMQNAINERGRRESTEHERDHLKEENESRWKEMASELVDVFDNIYHQYLGERMTDTTKVDFASNLQTNPKVMANLKNMRAAEAAISAQRSANATLSEIRHRDETVARMNNTLEQYESCVANLSHSGARAMATKRVRFDDGNARVGATAPAAPVEVAASQTKMARLAAERAEPMERNTRHHALPPALASTLSSYDTACGVGRVTPTDYDHLNEPLRRPGGPRNSLVQ</sequence>
<evidence type="ECO:0000256" key="1">
    <source>
        <dbReference type="SAM" id="MobiDB-lite"/>
    </source>
</evidence>
<dbReference type="Proteomes" id="UP001190700">
    <property type="component" value="Unassembled WGS sequence"/>
</dbReference>
<evidence type="ECO:0000313" key="3">
    <source>
        <dbReference type="Proteomes" id="UP001190700"/>
    </source>
</evidence>